<organism evidence="1 2">
    <name type="scientific">Ralstonia pickettii</name>
    <name type="common">Burkholderia pickettii</name>
    <dbReference type="NCBI Taxonomy" id="329"/>
    <lineage>
        <taxon>Bacteria</taxon>
        <taxon>Pseudomonadati</taxon>
        <taxon>Pseudomonadota</taxon>
        <taxon>Betaproteobacteria</taxon>
        <taxon>Burkholderiales</taxon>
        <taxon>Burkholderiaceae</taxon>
        <taxon>Ralstonia</taxon>
    </lineage>
</organism>
<dbReference type="AlphaFoldDB" id="A0A2N4TQ86"/>
<protein>
    <submittedName>
        <fullName evidence="1">Uncharacterized protein</fullName>
    </submittedName>
</protein>
<dbReference type="OrthoDB" id="9981842at2"/>
<evidence type="ECO:0000313" key="1">
    <source>
        <dbReference type="EMBL" id="PLC41864.1"/>
    </source>
</evidence>
<reference evidence="1 2" key="1">
    <citation type="submission" date="2017-12" db="EMBL/GenBank/DDBJ databases">
        <title>Draft genome sequence of Ralstonia pickettii 52.</title>
        <authorList>
            <person name="Zheng B."/>
        </authorList>
    </citation>
    <scope>NUCLEOTIDE SEQUENCE [LARGE SCALE GENOMIC DNA]</scope>
    <source>
        <strain evidence="1 2">52</strain>
    </source>
</reference>
<accession>A0A2N4TQ86</accession>
<comment type="caution">
    <text evidence="1">The sequence shown here is derived from an EMBL/GenBank/DDBJ whole genome shotgun (WGS) entry which is preliminary data.</text>
</comment>
<name>A0A2N4TQ86_RALPI</name>
<evidence type="ECO:0000313" key="2">
    <source>
        <dbReference type="Proteomes" id="UP000234456"/>
    </source>
</evidence>
<dbReference type="EMBL" id="PKQE01000003">
    <property type="protein sequence ID" value="PLC41864.1"/>
    <property type="molecule type" value="Genomic_DNA"/>
</dbReference>
<sequence length="81" mass="9002">MALRHCSEPSVGRRIWVNMAVSMGNPPPRYCAGPCASIVENASAAQHFGRYDDRTIAPSRCTVVRILTWQIAAYPRCHACR</sequence>
<proteinExistence type="predicted"/>
<gene>
    <name evidence="1" type="ORF">C0Q88_14745</name>
</gene>
<dbReference type="Proteomes" id="UP000234456">
    <property type="component" value="Unassembled WGS sequence"/>
</dbReference>